<gene>
    <name evidence="1" type="ORF">G8E10_01405</name>
</gene>
<dbReference type="Proteomes" id="UP001155840">
    <property type="component" value="Unassembled WGS sequence"/>
</dbReference>
<reference evidence="1" key="1">
    <citation type="submission" date="2020-03" db="EMBL/GenBank/DDBJ databases">
        <title>Ferranicluibacter endophyticum gen. nov., sp. nov., a new genus isolated from Rubus ulmifolius Schott. stem.</title>
        <authorList>
            <person name="Roca-Couso R."/>
            <person name="Flores-Felix J.D."/>
            <person name="Igual J.M."/>
            <person name="Rivas R."/>
        </authorList>
    </citation>
    <scope>NUCLEOTIDE SEQUENCE</scope>
    <source>
        <strain evidence="1">CRRU44</strain>
    </source>
</reference>
<dbReference type="AlphaFoldDB" id="A0AA44CAK8"/>
<dbReference type="RefSeq" id="WP_167126176.1">
    <property type="nucleotide sequence ID" value="NZ_JAANCM010000001.1"/>
</dbReference>
<dbReference type="EMBL" id="JAANCM010000001">
    <property type="protein sequence ID" value="NHT74406.1"/>
    <property type="molecule type" value="Genomic_DNA"/>
</dbReference>
<evidence type="ECO:0000313" key="1">
    <source>
        <dbReference type="EMBL" id="NHT74406.1"/>
    </source>
</evidence>
<proteinExistence type="predicted"/>
<sequence>MTFIVPGQRGENTTARTIDATAPVLATLRSIEARLKREMPPSSDDLREAEPALTPEEAARLRCEGRNAAFEGMALRSCPYAASSRAKREAWIEGFNTMK</sequence>
<keyword evidence="2" id="KW-1185">Reference proteome</keyword>
<protein>
    <submittedName>
        <fullName evidence="1">Uncharacterized protein</fullName>
    </submittedName>
</protein>
<accession>A0AA44CAK8</accession>
<name>A0AA44CAK8_9HYPH</name>
<evidence type="ECO:0000313" key="2">
    <source>
        <dbReference type="Proteomes" id="UP001155840"/>
    </source>
</evidence>
<comment type="caution">
    <text evidence="1">The sequence shown here is derived from an EMBL/GenBank/DDBJ whole genome shotgun (WGS) entry which is preliminary data.</text>
</comment>
<dbReference type="NCBIfam" id="NF041886">
    <property type="entry name" value="Rmf_CrpP_fam"/>
    <property type="match status" value="1"/>
</dbReference>
<organism evidence="1 2">
    <name type="scientific">Ferranicluibacter rubi</name>
    <dbReference type="NCBI Taxonomy" id="2715133"/>
    <lineage>
        <taxon>Bacteria</taxon>
        <taxon>Pseudomonadati</taxon>
        <taxon>Pseudomonadota</taxon>
        <taxon>Alphaproteobacteria</taxon>
        <taxon>Hyphomicrobiales</taxon>
        <taxon>Rhizobiaceae</taxon>
        <taxon>Ferranicluibacter</taxon>
    </lineage>
</organism>